<dbReference type="InterPro" id="IPR036415">
    <property type="entry name" value="Lamin_tail_dom_sf"/>
</dbReference>
<evidence type="ECO:0000313" key="5">
    <source>
        <dbReference type="Proteomes" id="UP000037020"/>
    </source>
</evidence>
<dbReference type="PROSITE" id="PS51841">
    <property type="entry name" value="LTD"/>
    <property type="match status" value="1"/>
</dbReference>
<proteinExistence type="predicted"/>
<dbReference type="Gene3D" id="2.60.40.1260">
    <property type="entry name" value="Lamin Tail domain"/>
    <property type="match status" value="1"/>
</dbReference>
<dbReference type="Proteomes" id="UP000037020">
    <property type="component" value="Unassembled WGS sequence"/>
</dbReference>
<evidence type="ECO:0000256" key="1">
    <source>
        <dbReference type="SAM" id="MobiDB-lite"/>
    </source>
</evidence>
<comment type="caution">
    <text evidence="4">The sequence shown here is derived from an EMBL/GenBank/DDBJ whole genome shotgun (WGS) entry which is preliminary data.</text>
</comment>
<feature type="region of interest" description="Disordered" evidence="1">
    <location>
        <begin position="147"/>
        <end position="169"/>
    </location>
</feature>
<evidence type="ECO:0000313" key="4">
    <source>
        <dbReference type="EMBL" id="KOG86695.1"/>
    </source>
</evidence>
<gene>
    <name evidence="4" type="ORF">ADK38_29625</name>
</gene>
<keyword evidence="5" id="KW-1185">Reference proteome</keyword>
<evidence type="ECO:0000259" key="3">
    <source>
        <dbReference type="PROSITE" id="PS51841"/>
    </source>
</evidence>
<keyword evidence="2" id="KW-0732">Signal</keyword>
<feature type="domain" description="LTD" evidence="3">
    <location>
        <begin position="25"/>
        <end position="152"/>
    </location>
</feature>
<sequence length="169" mass="18808">MIRFAPRLATVALGSAAMAAALALPASATGHPAPGKHRSPVVLGAVQADSPGHDDRSNRSLNAEWVTVKNTGNQPVNLKGWTLTSDRTHKVYHFRNLTLGGHKSVKVHTGRGHDTARDVFQNSRDYAWDNHRDTATLRNAHHRTVDTKHWGHPHHNHHHPHHNHHHSNR</sequence>
<dbReference type="InterPro" id="IPR001322">
    <property type="entry name" value="Lamin_tail_dom"/>
</dbReference>
<protein>
    <recommendedName>
        <fullName evidence="3">LTD domain-containing protein</fullName>
    </recommendedName>
</protein>
<feature type="signal peptide" evidence="2">
    <location>
        <begin position="1"/>
        <end position="28"/>
    </location>
</feature>
<name>A0ABR5IZV6_9ACTN</name>
<feature type="chain" id="PRO_5047326461" description="LTD domain-containing protein" evidence="2">
    <location>
        <begin position="29"/>
        <end position="169"/>
    </location>
</feature>
<dbReference type="SUPFAM" id="SSF74853">
    <property type="entry name" value="Lamin A/C globular tail domain"/>
    <property type="match status" value="1"/>
</dbReference>
<dbReference type="RefSeq" id="WP_030884103.1">
    <property type="nucleotide sequence ID" value="NZ_JBIRHZ010000004.1"/>
</dbReference>
<dbReference type="Pfam" id="PF00932">
    <property type="entry name" value="LTD"/>
    <property type="match status" value="1"/>
</dbReference>
<evidence type="ECO:0000256" key="2">
    <source>
        <dbReference type="SAM" id="SignalP"/>
    </source>
</evidence>
<accession>A0ABR5IZV6</accession>
<feature type="compositionally biased region" description="Basic residues" evidence="1">
    <location>
        <begin position="150"/>
        <end position="169"/>
    </location>
</feature>
<organism evidence="4 5">
    <name type="scientific">Streptomyces varsoviensis</name>
    <dbReference type="NCBI Taxonomy" id="67373"/>
    <lineage>
        <taxon>Bacteria</taxon>
        <taxon>Bacillati</taxon>
        <taxon>Actinomycetota</taxon>
        <taxon>Actinomycetes</taxon>
        <taxon>Kitasatosporales</taxon>
        <taxon>Streptomycetaceae</taxon>
        <taxon>Streptomyces</taxon>
    </lineage>
</organism>
<dbReference type="EMBL" id="LGUT01002679">
    <property type="protein sequence ID" value="KOG86695.1"/>
    <property type="molecule type" value="Genomic_DNA"/>
</dbReference>
<reference evidence="4 5" key="1">
    <citation type="submission" date="2015-07" db="EMBL/GenBank/DDBJ databases">
        <authorList>
            <person name="Ju K.-S."/>
            <person name="Doroghazi J.R."/>
            <person name="Metcalf W.W."/>
        </authorList>
    </citation>
    <scope>NUCLEOTIDE SEQUENCE [LARGE SCALE GENOMIC DNA]</scope>
    <source>
        <strain evidence="4 5">NRRL B-3589</strain>
    </source>
</reference>